<evidence type="ECO:0000313" key="3">
    <source>
        <dbReference type="Proteomes" id="UP000654123"/>
    </source>
</evidence>
<dbReference type="Proteomes" id="UP000654123">
    <property type="component" value="Unassembled WGS sequence"/>
</dbReference>
<evidence type="ECO:0000313" key="2">
    <source>
        <dbReference type="EMBL" id="GGP95727.1"/>
    </source>
</evidence>
<comment type="caution">
    <text evidence="2">The sequence shown here is derived from an EMBL/GenBank/DDBJ whole genome shotgun (WGS) entry which is preliminary data.</text>
</comment>
<name>A0A918EK22_9ACTN</name>
<keyword evidence="3" id="KW-1185">Reference proteome</keyword>
<reference evidence="2" key="1">
    <citation type="journal article" date="2014" name="Int. J. Syst. Evol. Microbiol.">
        <title>Complete genome sequence of Corynebacterium casei LMG S-19264T (=DSM 44701T), isolated from a smear-ripened cheese.</title>
        <authorList>
            <consortium name="US DOE Joint Genome Institute (JGI-PGF)"/>
            <person name="Walter F."/>
            <person name="Albersmeier A."/>
            <person name="Kalinowski J."/>
            <person name="Ruckert C."/>
        </authorList>
    </citation>
    <scope>NUCLEOTIDE SEQUENCE</scope>
    <source>
        <strain evidence="2">JCM 4335</strain>
    </source>
</reference>
<dbReference type="AlphaFoldDB" id="A0A918EK22"/>
<gene>
    <name evidence="2" type="ORF">GCM10010249_12260</name>
</gene>
<accession>A0A918EK22</accession>
<proteinExistence type="predicted"/>
<feature type="compositionally biased region" description="Polar residues" evidence="1">
    <location>
        <begin position="1"/>
        <end position="10"/>
    </location>
</feature>
<dbReference type="EMBL" id="BMSV01000002">
    <property type="protein sequence ID" value="GGP95727.1"/>
    <property type="molecule type" value="Genomic_DNA"/>
</dbReference>
<reference evidence="2" key="2">
    <citation type="submission" date="2020-09" db="EMBL/GenBank/DDBJ databases">
        <authorList>
            <person name="Sun Q."/>
            <person name="Ohkuma M."/>
        </authorList>
    </citation>
    <scope>NUCLEOTIDE SEQUENCE</scope>
    <source>
        <strain evidence="2">JCM 4335</strain>
    </source>
</reference>
<dbReference type="RefSeq" id="WP_189530556.1">
    <property type="nucleotide sequence ID" value="NZ_BMSV01000002.1"/>
</dbReference>
<protein>
    <submittedName>
        <fullName evidence="2">Uncharacterized protein</fullName>
    </submittedName>
</protein>
<sequence length="154" mass="15879">MNTNTTSSGSAHRAPAAGDRARPAVRLRKGLLSALTALVVAGGFASAAPAQAASYPLDCLISGNTVYTGCSGKLTVNPGQRVDVDLVSSGGKQVRFCVEPFGGGIDFGCTGWLNPGANTATVWRNGTGRVHHVQLIAGKTTLVKVHAQGRYHVH</sequence>
<evidence type="ECO:0000256" key="1">
    <source>
        <dbReference type="SAM" id="MobiDB-lite"/>
    </source>
</evidence>
<organism evidence="2 3">
    <name type="scientific">Streptomyces roseolilacinus</name>
    <dbReference type="NCBI Taxonomy" id="66904"/>
    <lineage>
        <taxon>Bacteria</taxon>
        <taxon>Bacillati</taxon>
        <taxon>Actinomycetota</taxon>
        <taxon>Actinomycetes</taxon>
        <taxon>Kitasatosporales</taxon>
        <taxon>Streptomycetaceae</taxon>
        <taxon>Streptomyces</taxon>
    </lineage>
</organism>
<feature type="region of interest" description="Disordered" evidence="1">
    <location>
        <begin position="1"/>
        <end position="22"/>
    </location>
</feature>